<feature type="region of interest" description="Disordered" evidence="1">
    <location>
        <begin position="377"/>
        <end position="399"/>
    </location>
</feature>
<dbReference type="GO" id="GO:0006366">
    <property type="term" value="P:transcription by RNA polymerase II"/>
    <property type="evidence" value="ECO:0007669"/>
    <property type="project" value="InterPro"/>
</dbReference>
<dbReference type="Proteomes" id="UP001295423">
    <property type="component" value="Unassembled WGS sequence"/>
</dbReference>
<dbReference type="EMBL" id="CAKOGP040001770">
    <property type="protein sequence ID" value="CAJ1950796.1"/>
    <property type="molecule type" value="Genomic_DNA"/>
</dbReference>
<dbReference type="PANTHER" id="PTHR21483">
    <property type="entry name" value="RNA POLYMERASE II-ASSOCIATED PROTEIN 1"/>
    <property type="match status" value="1"/>
</dbReference>
<dbReference type="InterPro" id="IPR039913">
    <property type="entry name" value="RPAP1/Rba50"/>
</dbReference>
<organism evidence="2 3">
    <name type="scientific">Cylindrotheca closterium</name>
    <dbReference type="NCBI Taxonomy" id="2856"/>
    <lineage>
        <taxon>Eukaryota</taxon>
        <taxon>Sar</taxon>
        <taxon>Stramenopiles</taxon>
        <taxon>Ochrophyta</taxon>
        <taxon>Bacillariophyta</taxon>
        <taxon>Bacillariophyceae</taxon>
        <taxon>Bacillariophycidae</taxon>
        <taxon>Bacillariales</taxon>
        <taxon>Bacillariaceae</taxon>
        <taxon>Cylindrotheca</taxon>
    </lineage>
</organism>
<feature type="region of interest" description="Disordered" evidence="1">
    <location>
        <begin position="1"/>
        <end position="341"/>
    </location>
</feature>
<gene>
    <name evidence="2" type="ORF">CYCCA115_LOCUS12761</name>
</gene>
<name>A0AAD2FRI5_9STRA</name>
<evidence type="ECO:0000256" key="1">
    <source>
        <dbReference type="SAM" id="MobiDB-lite"/>
    </source>
</evidence>
<comment type="caution">
    <text evidence="2">The sequence shown here is derived from an EMBL/GenBank/DDBJ whole genome shotgun (WGS) entry which is preliminary data.</text>
</comment>
<evidence type="ECO:0000313" key="3">
    <source>
        <dbReference type="Proteomes" id="UP001295423"/>
    </source>
</evidence>
<reference evidence="2" key="1">
    <citation type="submission" date="2023-08" db="EMBL/GenBank/DDBJ databases">
        <authorList>
            <person name="Audoor S."/>
            <person name="Bilcke G."/>
        </authorList>
    </citation>
    <scope>NUCLEOTIDE SEQUENCE</scope>
</reference>
<evidence type="ECO:0000313" key="2">
    <source>
        <dbReference type="EMBL" id="CAJ1950796.1"/>
    </source>
</evidence>
<keyword evidence="3" id="KW-1185">Reference proteome</keyword>
<sequence length="1510" mass="167005">MANTEGMSDEFVASLMTTPVSKPTSASKGGKKITEKDSSMSGSGVPDIMERPQKASVNRRRRKGAPIMSAVTNQRLQERMEMPMPEGGQPSAQVIRSSQSSNTAVKTGQEPKRISTSQISERQQVNSRIGGPTTPETPGVLPPSIVGDVVEHSVSPMERKTTRFQRKQNQSRFSQQAKASQFQQQQHQEGQSNNAGPLLPNAGFPSVHMPIGTFVKKPKQSQRSTTKGKKPTRKPIVAEKPPSEQDSMQQASARDATNMLAQMSMEDIQSHQRDLEAALSPDIKAFLKARSQQKNKKKQQQDQTEEPVVGVEEDATPEPTESETPIMEKKKTEKNPQQEKERLAKLMSSVRTHHDLDQAYHQEMQQAHPLEHEPLLDAGEQGTTDASTLPNDNSRNDPVDKDFDMACDLLRSTVKRQTLWAARLVSQSLSERVRELQQEKLGHTSSKTSTTKKNWPLLLPISLRCLMDEPIHGQGILHTYVLQALYSLLVLNAVDDHLVWVDSSTRTGRTMEGGDNKNNQNGELPTIATDLSSSRWSEKDMYQHFFMEDAIPTPPLDTAYPSNTVQPLAVDTGKSSSSVAAYSTSSSSTSAMEDAKAFEKDPMWTLLSKMRIIPRLSQLLCPKNDALMLPEEAWIASCGILAMLGQRSPGAATVIVHQKSMFEQILDRCLMRYSLERQQPGHQLEEIALLEQVAFASIQLLLTLARQSRVTAKAMAPHMEEVLPALLLPSDGLSPLELRLQKMGIILWRTLMRYGLGLPGFATMLKMAAHHWALPHTNPSSLSAEYLSAFTQILECARVAQSKTSALDKAKTKPIIDEESMRILSMVPTHLAATQRQLLLPSAPASDSDPSSLTTQSVDACREFQWKAARLRFLSSYWSLAANTSQSTANQEVKVEEIAMEDELAFLENLDLWTDPGGVLEVAWKLVWQQESEDYEDLAIGTPKEAAASAFLSSFANTLVEMDMSRTSQKNRMVQQLTKAVVKHFVERIIEGCKRTRILSGNEKGDLSTWALPRQGWMNQCYFAVAKLLFHAYSIGVLTSSSDINQARMLVFFLLANLERGQEAVAAVLFSQDVLFMPSGNPLHDSSSGSSPISTLFLGEICGSEMARKQLDHSFKLQHGFGLTVEGYGPFALDSLLSATDRMGPKTNGELILPLGNLWLLQTLSGSIQMKQQTVDKGTNEAVRVVSTALGLLLELEEAEEIDATCRWYSPSIPVGAKMYYLLNVCLHPETILRDERIAEASGALFEKYCSQLNETSLFELSQACLHHTEPAKKEVADPEVDQDTEEKEKALLDKLLNSNMTTDTLSPEAMRSLEALLEDVIAAFRDYGAQYSFFTKCVRLFLSPVYPPSIRCRTMQELRGMLHLLTLPDDSKSDEELLEVFLSGGLPAADGSTKDASSVLDALAVAVAKESSDRNLDGFFLHFVVATLGRNLASSISDEIGSLSMMRRLNRIPSRISSLVCDFVLMILKEKGSKKEMAVAAVKACADGKADDNFVLESRIASIREGLER</sequence>
<accession>A0AAD2FRI5</accession>
<feature type="compositionally biased region" description="Low complexity" evidence="1">
    <location>
        <begin position="170"/>
        <end position="192"/>
    </location>
</feature>
<dbReference type="PANTHER" id="PTHR21483:SF18">
    <property type="entry name" value="RNA POLYMERASE II-ASSOCIATED PROTEIN 1"/>
    <property type="match status" value="1"/>
</dbReference>
<feature type="compositionally biased region" description="Basic residues" evidence="1">
    <location>
        <begin position="216"/>
        <end position="233"/>
    </location>
</feature>
<proteinExistence type="predicted"/>
<feature type="compositionally biased region" description="Basic and acidic residues" evidence="1">
    <location>
        <begin position="326"/>
        <end position="341"/>
    </location>
</feature>
<feature type="compositionally biased region" description="Polar residues" evidence="1">
    <location>
        <begin position="15"/>
        <end position="27"/>
    </location>
</feature>
<feature type="compositionally biased region" description="Polar residues" evidence="1">
    <location>
        <begin position="381"/>
        <end position="393"/>
    </location>
</feature>
<feature type="compositionally biased region" description="Polar residues" evidence="1">
    <location>
        <begin position="90"/>
        <end position="106"/>
    </location>
</feature>
<protein>
    <submittedName>
        <fullName evidence="2">Uncharacterized protein</fullName>
    </submittedName>
</protein>
<feature type="compositionally biased region" description="Polar residues" evidence="1">
    <location>
        <begin position="114"/>
        <end position="127"/>
    </location>
</feature>